<dbReference type="EMBL" id="QJKJ01008911">
    <property type="protein sequence ID" value="RDX78294.1"/>
    <property type="molecule type" value="Genomic_DNA"/>
</dbReference>
<evidence type="ECO:0000313" key="1">
    <source>
        <dbReference type="EMBL" id="RDX78294.1"/>
    </source>
</evidence>
<proteinExistence type="predicted"/>
<comment type="caution">
    <text evidence="1">The sequence shown here is derived from an EMBL/GenBank/DDBJ whole genome shotgun (WGS) entry which is preliminary data.</text>
</comment>
<dbReference type="AlphaFoldDB" id="A0A371FJ10"/>
<keyword evidence="2" id="KW-1185">Reference proteome</keyword>
<sequence>MCPTLQETETKSIEIADTNSTINRIRISHIRGSCIRVIHMIVNDLEGNLTNRVQDTKPHFNKTHHRIIHRLEKSERHFNKI</sequence>
<accession>A0A371FJ10</accession>
<name>A0A371FJ10_MUCPR</name>
<dbReference type="Proteomes" id="UP000257109">
    <property type="component" value="Unassembled WGS sequence"/>
</dbReference>
<organism evidence="1 2">
    <name type="scientific">Mucuna pruriens</name>
    <name type="common">Velvet bean</name>
    <name type="synonym">Dolichos pruriens</name>
    <dbReference type="NCBI Taxonomy" id="157652"/>
    <lineage>
        <taxon>Eukaryota</taxon>
        <taxon>Viridiplantae</taxon>
        <taxon>Streptophyta</taxon>
        <taxon>Embryophyta</taxon>
        <taxon>Tracheophyta</taxon>
        <taxon>Spermatophyta</taxon>
        <taxon>Magnoliopsida</taxon>
        <taxon>eudicotyledons</taxon>
        <taxon>Gunneridae</taxon>
        <taxon>Pentapetalae</taxon>
        <taxon>rosids</taxon>
        <taxon>fabids</taxon>
        <taxon>Fabales</taxon>
        <taxon>Fabaceae</taxon>
        <taxon>Papilionoideae</taxon>
        <taxon>50 kb inversion clade</taxon>
        <taxon>NPAAA clade</taxon>
        <taxon>indigoferoid/millettioid clade</taxon>
        <taxon>Phaseoleae</taxon>
        <taxon>Mucuna</taxon>
    </lineage>
</organism>
<gene>
    <name evidence="1" type="ORF">CR513_41465</name>
</gene>
<evidence type="ECO:0000313" key="2">
    <source>
        <dbReference type="Proteomes" id="UP000257109"/>
    </source>
</evidence>
<reference evidence="1" key="1">
    <citation type="submission" date="2018-05" db="EMBL/GenBank/DDBJ databases">
        <title>Draft genome of Mucuna pruriens seed.</title>
        <authorList>
            <person name="Nnadi N.E."/>
            <person name="Vos R."/>
            <person name="Hasami M.H."/>
            <person name="Devisetty U.K."/>
            <person name="Aguiy J.C."/>
        </authorList>
    </citation>
    <scope>NUCLEOTIDE SEQUENCE [LARGE SCALE GENOMIC DNA]</scope>
    <source>
        <strain evidence="1">JCA_2017</strain>
    </source>
</reference>
<feature type="non-terminal residue" evidence="1">
    <location>
        <position position="1"/>
    </location>
</feature>
<protein>
    <submittedName>
        <fullName evidence="1">Uncharacterized protein</fullName>
    </submittedName>
</protein>